<organism evidence="1 2">
    <name type="scientific">Brevibacterium casei</name>
    <dbReference type="NCBI Taxonomy" id="33889"/>
    <lineage>
        <taxon>Bacteria</taxon>
        <taxon>Bacillati</taxon>
        <taxon>Actinomycetota</taxon>
        <taxon>Actinomycetes</taxon>
        <taxon>Micrococcales</taxon>
        <taxon>Brevibacteriaceae</taxon>
        <taxon>Brevibacterium</taxon>
    </lineage>
</organism>
<dbReference type="EMBL" id="CP065989">
    <property type="protein sequence ID" value="QQB14169.1"/>
    <property type="molecule type" value="Genomic_DNA"/>
</dbReference>
<reference evidence="1 2" key="1">
    <citation type="submission" date="2020-12" db="EMBL/GenBank/DDBJ databases">
        <title>FDA dAtabase for Regulatory Grade micrObial Sequences (FDA-ARGOS): Supporting development and validation of Infectious Disease Dx tests.</title>
        <authorList>
            <person name="Sproer C."/>
            <person name="Gronow S."/>
            <person name="Severitt S."/>
            <person name="Schroder I."/>
            <person name="Tallon L."/>
            <person name="Sadzewicz L."/>
            <person name="Zhao X."/>
            <person name="Boylan J."/>
            <person name="Ott S."/>
            <person name="Bowen H."/>
            <person name="Vavikolanu K."/>
            <person name="Mehta A."/>
            <person name="Aluvathingal J."/>
            <person name="Nadendla S."/>
            <person name="Lowell S."/>
            <person name="Myers T."/>
            <person name="Yan Y."/>
            <person name="Sichtig H."/>
        </authorList>
    </citation>
    <scope>NUCLEOTIDE SEQUENCE [LARGE SCALE GENOMIC DNA]</scope>
    <source>
        <strain evidence="1 2">FDAARGOS_990</strain>
    </source>
</reference>
<proteinExistence type="predicted"/>
<evidence type="ECO:0000313" key="2">
    <source>
        <dbReference type="Proteomes" id="UP000595374"/>
    </source>
</evidence>
<dbReference type="RefSeq" id="WP_198499281.1">
    <property type="nucleotide sequence ID" value="NZ_CP065989.1"/>
</dbReference>
<dbReference type="Proteomes" id="UP000595374">
    <property type="component" value="Chromosome"/>
</dbReference>
<name>A0A7T3ZYQ4_9MICO</name>
<accession>A0A7T3ZYQ4</accession>
<sequence length="104" mass="11414">MTGAASAEILLCCLIWAREGLADDMHAYESDVLTLIPEHGGEVLSRALCDGADGHPDEVQFYRFASQDALDSYLADPRRGAQAAERERVVARTELFPVRFTTSV</sequence>
<dbReference type="AlphaFoldDB" id="A0A7T3ZYQ4"/>
<gene>
    <name evidence="1" type="ORF">I6H47_15605</name>
</gene>
<evidence type="ECO:0008006" key="3">
    <source>
        <dbReference type="Google" id="ProtNLM"/>
    </source>
</evidence>
<protein>
    <recommendedName>
        <fullName evidence="3">Antibiotic biosynthesis monooxygenase</fullName>
    </recommendedName>
</protein>
<evidence type="ECO:0000313" key="1">
    <source>
        <dbReference type="EMBL" id="QQB14169.1"/>
    </source>
</evidence>